<accession>A0ACB8SA68</accession>
<gene>
    <name evidence="1" type="ORF">FA95DRAFT_1552910</name>
</gene>
<comment type="caution">
    <text evidence="1">The sequence shown here is derived from an EMBL/GenBank/DDBJ whole genome shotgun (WGS) entry which is preliminary data.</text>
</comment>
<proteinExistence type="predicted"/>
<keyword evidence="2" id="KW-1185">Reference proteome</keyword>
<sequence length="208" mass="23719">MLSFRALQQARCALSATSTFRPRIQTASMASRAAQRAAELQRNDEEFMPRAEIIDNVADILETAEPQPVAGKAGSFEASLVREEHRKQERFRRVSFVKPSYWADEGSQPPTYRRKRWALGPSSPVSRAQDAFHQLNVDPLVEATNPLLMTDFVTVMGKTKSRAENKVTWRTQRRITKAVRRAKMMGVVPILYRQPTPSISRLARSEYR</sequence>
<evidence type="ECO:0000313" key="2">
    <source>
        <dbReference type="Proteomes" id="UP000814033"/>
    </source>
</evidence>
<reference evidence="1" key="1">
    <citation type="submission" date="2021-02" db="EMBL/GenBank/DDBJ databases">
        <authorList>
            <consortium name="DOE Joint Genome Institute"/>
            <person name="Ahrendt S."/>
            <person name="Looney B.P."/>
            <person name="Miyauchi S."/>
            <person name="Morin E."/>
            <person name="Drula E."/>
            <person name="Courty P.E."/>
            <person name="Chicoki N."/>
            <person name="Fauchery L."/>
            <person name="Kohler A."/>
            <person name="Kuo A."/>
            <person name="Labutti K."/>
            <person name="Pangilinan J."/>
            <person name="Lipzen A."/>
            <person name="Riley R."/>
            <person name="Andreopoulos W."/>
            <person name="He G."/>
            <person name="Johnson J."/>
            <person name="Barry K.W."/>
            <person name="Grigoriev I.V."/>
            <person name="Nagy L."/>
            <person name="Hibbett D."/>
            <person name="Henrissat B."/>
            <person name="Matheny P.B."/>
            <person name="Labbe J."/>
            <person name="Martin F."/>
        </authorList>
    </citation>
    <scope>NUCLEOTIDE SEQUENCE</scope>
    <source>
        <strain evidence="1">FP105234-sp</strain>
    </source>
</reference>
<reference evidence="1" key="2">
    <citation type="journal article" date="2022" name="New Phytol.">
        <title>Evolutionary transition to the ectomycorrhizal habit in the genomes of a hyperdiverse lineage of mushroom-forming fungi.</title>
        <authorList>
            <person name="Looney B."/>
            <person name="Miyauchi S."/>
            <person name="Morin E."/>
            <person name="Drula E."/>
            <person name="Courty P.E."/>
            <person name="Kohler A."/>
            <person name="Kuo A."/>
            <person name="LaButti K."/>
            <person name="Pangilinan J."/>
            <person name="Lipzen A."/>
            <person name="Riley R."/>
            <person name="Andreopoulos W."/>
            <person name="He G."/>
            <person name="Johnson J."/>
            <person name="Nolan M."/>
            <person name="Tritt A."/>
            <person name="Barry K.W."/>
            <person name="Grigoriev I.V."/>
            <person name="Nagy L.G."/>
            <person name="Hibbett D."/>
            <person name="Henrissat B."/>
            <person name="Matheny P.B."/>
            <person name="Labbe J."/>
            <person name="Martin F.M."/>
        </authorList>
    </citation>
    <scope>NUCLEOTIDE SEQUENCE</scope>
    <source>
        <strain evidence="1">FP105234-sp</strain>
    </source>
</reference>
<dbReference type="Proteomes" id="UP000814033">
    <property type="component" value="Unassembled WGS sequence"/>
</dbReference>
<dbReference type="EMBL" id="MU275842">
    <property type="protein sequence ID" value="KAI0053022.1"/>
    <property type="molecule type" value="Genomic_DNA"/>
</dbReference>
<evidence type="ECO:0000313" key="1">
    <source>
        <dbReference type="EMBL" id="KAI0053022.1"/>
    </source>
</evidence>
<name>A0ACB8SA68_9AGAM</name>
<organism evidence="1 2">
    <name type="scientific">Auriscalpium vulgare</name>
    <dbReference type="NCBI Taxonomy" id="40419"/>
    <lineage>
        <taxon>Eukaryota</taxon>
        <taxon>Fungi</taxon>
        <taxon>Dikarya</taxon>
        <taxon>Basidiomycota</taxon>
        <taxon>Agaricomycotina</taxon>
        <taxon>Agaricomycetes</taxon>
        <taxon>Russulales</taxon>
        <taxon>Auriscalpiaceae</taxon>
        <taxon>Auriscalpium</taxon>
    </lineage>
</organism>
<protein>
    <submittedName>
        <fullName evidence="1">Uncharacterized protein</fullName>
    </submittedName>
</protein>